<name>A0A8B2P1A7_9HYPH</name>
<evidence type="ECO:0000313" key="2">
    <source>
        <dbReference type="EMBL" id="RAI03754.1"/>
    </source>
</evidence>
<dbReference type="Proteomes" id="UP000249590">
    <property type="component" value="Unassembled WGS sequence"/>
</dbReference>
<feature type="region of interest" description="Disordered" evidence="1">
    <location>
        <begin position="1"/>
        <end position="21"/>
    </location>
</feature>
<dbReference type="OrthoDB" id="5242510at2"/>
<dbReference type="InterPro" id="IPR021848">
    <property type="entry name" value="HODM_asu-like"/>
</dbReference>
<reference evidence="2 3" key="1">
    <citation type="submission" date="2018-05" db="EMBL/GenBank/DDBJ databases">
        <title>Acuticoccus sediminis sp. nov., isolated from deep-sea sediment of Indian Ocean.</title>
        <authorList>
            <person name="Liu X."/>
            <person name="Lai Q."/>
            <person name="Du Y."/>
            <person name="Sun F."/>
            <person name="Zhang X."/>
            <person name="Wang S."/>
            <person name="Shao Z."/>
        </authorList>
    </citation>
    <scope>NUCLEOTIDE SEQUENCE [LARGE SCALE GENOMIC DNA]</scope>
    <source>
        <strain evidence="2 3">PTG4-2</strain>
    </source>
</reference>
<sequence>MTEPVQGGDVRPRHTPWAGGKKPFSIAMSPIALEDWLENDDRRLADLAEKAGVLSRVGDAVRIRPDTAASQAEARDLIAADLVRQGLDPRPVAPPERLADGTPFAEAPPLLDAAMMLSDDLVIMRRGEEAWSLAAGVVAFPSGWHLPEKFDRPMNAIHQSVPGWAGPMAMRVARIFDNLSVDAPVWRLNWSIQFGGGLSLAGSKHDKPQATGIAAPLVRVERQTLRRLTTGDLLFTIKVMVDPVEAFAGHPDGAHLATSLADQLDGLDAAQLAYKGLTKVRDTLAARLRDLAAATV</sequence>
<dbReference type="AlphaFoldDB" id="A0A8B2P1A7"/>
<accession>A0A8B2P1A7</accession>
<dbReference type="RefSeq" id="WP_111342722.1">
    <property type="nucleotide sequence ID" value="NZ_QHHQ01000001.1"/>
</dbReference>
<dbReference type="Pfam" id="PF11927">
    <property type="entry name" value="HODM_asu-like"/>
    <property type="match status" value="1"/>
</dbReference>
<comment type="caution">
    <text evidence="2">The sequence shown here is derived from an EMBL/GenBank/DDBJ whole genome shotgun (WGS) entry which is preliminary data.</text>
</comment>
<keyword evidence="3" id="KW-1185">Reference proteome</keyword>
<gene>
    <name evidence="2" type="ORF">DLJ53_04565</name>
</gene>
<organism evidence="2 3">
    <name type="scientific">Acuticoccus sediminis</name>
    <dbReference type="NCBI Taxonomy" id="2184697"/>
    <lineage>
        <taxon>Bacteria</taxon>
        <taxon>Pseudomonadati</taxon>
        <taxon>Pseudomonadota</taxon>
        <taxon>Alphaproteobacteria</taxon>
        <taxon>Hyphomicrobiales</taxon>
        <taxon>Amorphaceae</taxon>
        <taxon>Acuticoccus</taxon>
    </lineage>
</organism>
<dbReference type="EMBL" id="QHHQ01000001">
    <property type="protein sequence ID" value="RAI03754.1"/>
    <property type="molecule type" value="Genomic_DNA"/>
</dbReference>
<evidence type="ECO:0000313" key="3">
    <source>
        <dbReference type="Proteomes" id="UP000249590"/>
    </source>
</evidence>
<evidence type="ECO:0000256" key="1">
    <source>
        <dbReference type="SAM" id="MobiDB-lite"/>
    </source>
</evidence>
<proteinExistence type="predicted"/>
<protein>
    <submittedName>
        <fullName evidence="2">DUF3445 domain-containing protein</fullName>
    </submittedName>
</protein>